<dbReference type="AlphaFoldDB" id="A0A6A5W1N9"/>
<name>A0A6A5W1N9_9PLEO</name>
<dbReference type="EMBL" id="ML977736">
    <property type="protein sequence ID" value="KAF1993065.1"/>
    <property type="molecule type" value="Genomic_DNA"/>
</dbReference>
<feature type="compositionally biased region" description="Low complexity" evidence="5">
    <location>
        <begin position="178"/>
        <end position="205"/>
    </location>
</feature>
<feature type="region of interest" description="Disordered" evidence="5">
    <location>
        <begin position="148"/>
        <end position="205"/>
    </location>
</feature>
<evidence type="ECO:0000256" key="3">
    <source>
        <dbReference type="ARBA" id="ARBA00022989"/>
    </source>
</evidence>
<evidence type="ECO:0000256" key="2">
    <source>
        <dbReference type="ARBA" id="ARBA00022692"/>
    </source>
</evidence>
<organism evidence="8 9">
    <name type="scientific">Amniculicola lignicola CBS 123094</name>
    <dbReference type="NCBI Taxonomy" id="1392246"/>
    <lineage>
        <taxon>Eukaryota</taxon>
        <taxon>Fungi</taxon>
        <taxon>Dikarya</taxon>
        <taxon>Ascomycota</taxon>
        <taxon>Pezizomycotina</taxon>
        <taxon>Dothideomycetes</taxon>
        <taxon>Pleosporomycetidae</taxon>
        <taxon>Pleosporales</taxon>
        <taxon>Amniculicolaceae</taxon>
        <taxon>Amniculicola</taxon>
    </lineage>
</organism>
<feature type="signal peptide" evidence="7">
    <location>
        <begin position="1"/>
        <end position="20"/>
    </location>
</feature>
<protein>
    <recommendedName>
        <fullName evidence="10">Mid2 domain-containing protein</fullName>
    </recommendedName>
</protein>
<dbReference type="GO" id="GO:0071944">
    <property type="term" value="C:cell periphery"/>
    <property type="evidence" value="ECO:0007669"/>
    <property type="project" value="UniProtKB-ARBA"/>
</dbReference>
<sequence>MRYLLLSLSCAVRLFWGANASCYYPDRSFPDDYVYVPCSSDEFTSCCILSEGNQCLSNGLCWDTWSEYMFRGGCTDQSWNSTNCFQHCKTGDSSSSYDPLVTCGEGRYCCSSDSSTCCNDDSKVFTLDTATVIKNLATTGTYTIPIATPTSFPSSKPETTATSEAEPEPTQTDKDGKPTSTSRRTDSAAAASSTSTSAPSTSEAESASHGLSKTVLIAIAVAGVVVLLLAVGLVWFFVRRRYRKKLAAGTNTQSFPMASEGFQKLPDKSPRPVEVPAPMNSPAPPYQPPAYVVPPQNGAVEIGHFDGPPVRNPYGQPVYEIPAQNYPRQ</sequence>
<reference evidence="8" key="1">
    <citation type="journal article" date="2020" name="Stud. Mycol.">
        <title>101 Dothideomycetes genomes: a test case for predicting lifestyles and emergence of pathogens.</title>
        <authorList>
            <person name="Haridas S."/>
            <person name="Albert R."/>
            <person name="Binder M."/>
            <person name="Bloem J."/>
            <person name="Labutti K."/>
            <person name="Salamov A."/>
            <person name="Andreopoulos B."/>
            <person name="Baker S."/>
            <person name="Barry K."/>
            <person name="Bills G."/>
            <person name="Bluhm B."/>
            <person name="Cannon C."/>
            <person name="Castanera R."/>
            <person name="Culley D."/>
            <person name="Daum C."/>
            <person name="Ezra D."/>
            <person name="Gonzalez J."/>
            <person name="Henrissat B."/>
            <person name="Kuo A."/>
            <person name="Liang C."/>
            <person name="Lipzen A."/>
            <person name="Lutzoni F."/>
            <person name="Magnuson J."/>
            <person name="Mondo S."/>
            <person name="Nolan M."/>
            <person name="Ohm R."/>
            <person name="Pangilinan J."/>
            <person name="Park H.-J."/>
            <person name="Ramirez L."/>
            <person name="Alfaro M."/>
            <person name="Sun H."/>
            <person name="Tritt A."/>
            <person name="Yoshinaga Y."/>
            <person name="Zwiers L.-H."/>
            <person name="Turgeon B."/>
            <person name="Goodwin S."/>
            <person name="Spatafora J."/>
            <person name="Crous P."/>
            <person name="Grigoriev I."/>
        </authorList>
    </citation>
    <scope>NUCLEOTIDE SEQUENCE</scope>
    <source>
        <strain evidence="8">CBS 123094</strain>
    </source>
</reference>
<keyword evidence="7" id="KW-0732">Signal</keyword>
<gene>
    <name evidence="8" type="ORF">P154DRAFT_568240</name>
</gene>
<keyword evidence="3 6" id="KW-1133">Transmembrane helix</keyword>
<feature type="compositionally biased region" description="Low complexity" evidence="5">
    <location>
        <begin position="153"/>
        <end position="170"/>
    </location>
</feature>
<dbReference type="PANTHER" id="PTHR15549">
    <property type="entry name" value="PAIRED IMMUNOGLOBULIN-LIKE TYPE 2 RECEPTOR"/>
    <property type="match status" value="1"/>
</dbReference>
<feature type="transmembrane region" description="Helical" evidence="6">
    <location>
        <begin position="215"/>
        <end position="238"/>
    </location>
</feature>
<dbReference type="OrthoDB" id="5215637at2759"/>
<evidence type="ECO:0000256" key="5">
    <source>
        <dbReference type="SAM" id="MobiDB-lite"/>
    </source>
</evidence>
<evidence type="ECO:0000256" key="6">
    <source>
        <dbReference type="SAM" id="Phobius"/>
    </source>
</evidence>
<evidence type="ECO:0000256" key="1">
    <source>
        <dbReference type="ARBA" id="ARBA00004167"/>
    </source>
</evidence>
<dbReference type="InterPro" id="IPR051694">
    <property type="entry name" value="Immunoregulatory_rcpt-like"/>
</dbReference>
<proteinExistence type="predicted"/>
<accession>A0A6A5W1N9</accession>
<evidence type="ECO:0000256" key="4">
    <source>
        <dbReference type="ARBA" id="ARBA00023136"/>
    </source>
</evidence>
<dbReference type="GO" id="GO:0016020">
    <property type="term" value="C:membrane"/>
    <property type="evidence" value="ECO:0007669"/>
    <property type="project" value="UniProtKB-SubCell"/>
</dbReference>
<keyword evidence="2 6" id="KW-0812">Transmembrane</keyword>
<evidence type="ECO:0000313" key="9">
    <source>
        <dbReference type="Proteomes" id="UP000799779"/>
    </source>
</evidence>
<keyword evidence="4 6" id="KW-0472">Membrane</keyword>
<feature type="chain" id="PRO_5025409942" description="Mid2 domain-containing protein" evidence="7">
    <location>
        <begin position="21"/>
        <end position="329"/>
    </location>
</feature>
<evidence type="ECO:0000313" key="8">
    <source>
        <dbReference type="EMBL" id="KAF1993065.1"/>
    </source>
</evidence>
<dbReference type="Proteomes" id="UP000799779">
    <property type="component" value="Unassembled WGS sequence"/>
</dbReference>
<comment type="subcellular location">
    <subcellularLocation>
        <location evidence="1">Membrane</location>
        <topology evidence="1">Single-pass membrane protein</topology>
    </subcellularLocation>
</comment>
<evidence type="ECO:0008006" key="10">
    <source>
        <dbReference type="Google" id="ProtNLM"/>
    </source>
</evidence>
<keyword evidence="9" id="KW-1185">Reference proteome</keyword>
<evidence type="ECO:0000256" key="7">
    <source>
        <dbReference type="SAM" id="SignalP"/>
    </source>
</evidence>